<evidence type="ECO:0000259" key="3">
    <source>
        <dbReference type="PROSITE" id="PS51668"/>
    </source>
</evidence>
<dbReference type="Pfam" id="PF18389">
    <property type="entry name" value="TrmO_C"/>
    <property type="match status" value="1"/>
</dbReference>
<dbReference type="Proteomes" id="UP001214250">
    <property type="component" value="Chromosome 1"/>
</dbReference>
<dbReference type="InterPro" id="IPR036414">
    <property type="entry name" value="YaeB_N_sf"/>
</dbReference>
<dbReference type="CDD" id="cd09281">
    <property type="entry name" value="UPF0066"/>
    <property type="match status" value="1"/>
</dbReference>
<name>A0ABY7VQA8_9BACT</name>
<dbReference type="Gene3D" id="2.40.30.70">
    <property type="entry name" value="YaeB-like"/>
    <property type="match status" value="1"/>
</dbReference>
<evidence type="ECO:0000313" key="5">
    <source>
        <dbReference type="Proteomes" id="UP001214250"/>
    </source>
</evidence>
<dbReference type="PANTHER" id="PTHR12818">
    <property type="entry name" value="TRNA (ADENINE(37)-N6)-METHYLTRANSFERASE"/>
    <property type="match status" value="1"/>
</dbReference>
<evidence type="ECO:0000256" key="1">
    <source>
        <dbReference type="ARBA" id="ARBA00022691"/>
    </source>
</evidence>
<keyword evidence="1" id="KW-0949">S-adenosyl-L-methionine</keyword>
<dbReference type="Gene3D" id="3.30.2310.10">
    <property type="entry name" value="YaeB-like"/>
    <property type="match status" value="1"/>
</dbReference>
<feature type="domain" description="TsaA-like" evidence="3">
    <location>
        <begin position="18"/>
        <end position="159"/>
    </location>
</feature>
<gene>
    <name evidence="4" type="primary">tsaA</name>
    <name evidence="4" type="ORF">PQO03_09775</name>
</gene>
<evidence type="ECO:0000313" key="4">
    <source>
        <dbReference type="EMBL" id="WDE96001.1"/>
    </source>
</evidence>
<keyword evidence="5" id="KW-1185">Reference proteome</keyword>
<dbReference type="InterPro" id="IPR040372">
    <property type="entry name" value="YaeB-like"/>
</dbReference>
<dbReference type="EMBL" id="CP117811">
    <property type="protein sequence ID" value="WDE96001.1"/>
    <property type="molecule type" value="Genomic_DNA"/>
</dbReference>
<sequence>MSQDTSSTPSPEENSFSIQPIGFIASDLKEKFGTPRQAGLCLSVASSIILENSAFNREAITGLENCSHLWVLAWFHKNKDMKARSLVRPPRLGGNTKVGVFSTRSPYRPNPISISACALNGIVFKKNEIIIEIDGCDLVHGTPVIDIKPYIPYADAIEDSSAGWADGDWPILEVSYSPQARAILDKHQLEDGLTEILCQDPRPAYQKKNEGKVYTFQFNAFDISFKTINETHVRVEEITALKDKNGK</sequence>
<proteinExistence type="inferred from homology"/>
<dbReference type="InterPro" id="IPR023370">
    <property type="entry name" value="TrmO-like_N"/>
</dbReference>
<dbReference type="PANTHER" id="PTHR12818:SF0">
    <property type="entry name" value="TRNA (ADENINE(37)-N6)-METHYLTRANSFERASE"/>
    <property type="match status" value="1"/>
</dbReference>
<organism evidence="4 5">
    <name type="scientific">Lentisphaera profundi</name>
    <dbReference type="NCBI Taxonomy" id="1658616"/>
    <lineage>
        <taxon>Bacteria</taxon>
        <taxon>Pseudomonadati</taxon>
        <taxon>Lentisphaerota</taxon>
        <taxon>Lentisphaeria</taxon>
        <taxon>Lentisphaerales</taxon>
        <taxon>Lentisphaeraceae</taxon>
        <taxon>Lentisphaera</taxon>
    </lineage>
</organism>
<dbReference type="InterPro" id="IPR023368">
    <property type="entry name" value="UPF0066_cons_site"/>
</dbReference>
<dbReference type="PROSITE" id="PS51668">
    <property type="entry name" value="TSAA_2"/>
    <property type="match status" value="1"/>
</dbReference>
<dbReference type="Pfam" id="PF01980">
    <property type="entry name" value="TrmO_N"/>
    <property type="match status" value="1"/>
</dbReference>
<comment type="similarity">
    <text evidence="2">Belongs to the tRNA methyltransferase O family.</text>
</comment>
<dbReference type="PROSITE" id="PS01318">
    <property type="entry name" value="TSAA_1"/>
    <property type="match status" value="1"/>
</dbReference>
<dbReference type="SUPFAM" id="SSF118196">
    <property type="entry name" value="YaeB-like"/>
    <property type="match status" value="1"/>
</dbReference>
<dbReference type="InterPro" id="IPR036413">
    <property type="entry name" value="YaeB-like_sf"/>
</dbReference>
<dbReference type="RefSeq" id="WP_274149955.1">
    <property type="nucleotide sequence ID" value="NZ_CP117811.1"/>
</dbReference>
<evidence type="ECO:0000256" key="2">
    <source>
        <dbReference type="ARBA" id="ARBA00033753"/>
    </source>
</evidence>
<reference evidence="4 5" key="1">
    <citation type="submission" date="2023-02" db="EMBL/GenBank/DDBJ databases">
        <title>Genome sequence of Lentisphaera profundi SAORIC-696.</title>
        <authorList>
            <person name="Kim e."/>
            <person name="Cho J.-C."/>
            <person name="Choi A."/>
            <person name="Kang I."/>
        </authorList>
    </citation>
    <scope>NUCLEOTIDE SEQUENCE [LARGE SCALE GENOMIC DNA]</scope>
    <source>
        <strain evidence="4 5">SAORIC-696</strain>
    </source>
</reference>
<dbReference type="NCBIfam" id="TIGR00104">
    <property type="entry name" value="tRNA_TsaA"/>
    <property type="match status" value="1"/>
</dbReference>
<dbReference type="InterPro" id="IPR041369">
    <property type="entry name" value="TrmO_C"/>
</dbReference>
<accession>A0ABY7VQA8</accession>
<protein>
    <submittedName>
        <fullName evidence="4">tRNA (N6-threonylcarbamoyladenosine(37)-N6)-methyltransferase TrmO</fullName>
    </submittedName>
</protein>